<dbReference type="EMBL" id="JARK01001627">
    <property type="protein sequence ID" value="EYB85766.1"/>
    <property type="molecule type" value="Genomic_DNA"/>
</dbReference>
<protein>
    <submittedName>
        <fullName evidence="1">Uncharacterized protein</fullName>
    </submittedName>
</protein>
<keyword evidence="2" id="KW-1185">Reference proteome</keyword>
<comment type="caution">
    <text evidence="1">The sequence shown here is derived from an EMBL/GenBank/DDBJ whole genome shotgun (WGS) entry which is preliminary data.</text>
</comment>
<gene>
    <name evidence="1" type="primary">Acey_s0291.g1564</name>
    <name evidence="1" type="ORF">Y032_0291g1564</name>
</gene>
<evidence type="ECO:0000313" key="1">
    <source>
        <dbReference type="EMBL" id="EYB85766.1"/>
    </source>
</evidence>
<sequence length="82" mass="9130">MRCAQTQMRVEHAGGDVMWVEWYVVDIQHHVVRFLLVLHLEIKANYVGVRPTPADDGSESSLHTGCITLKVVEGGRPFSLAA</sequence>
<evidence type="ECO:0000313" key="2">
    <source>
        <dbReference type="Proteomes" id="UP000024635"/>
    </source>
</evidence>
<proteinExistence type="predicted"/>
<accession>A0A016S5K6</accession>
<name>A0A016S5K6_9BILA</name>
<organism evidence="1 2">
    <name type="scientific">Ancylostoma ceylanicum</name>
    <dbReference type="NCBI Taxonomy" id="53326"/>
    <lineage>
        <taxon>Eukaryota</taxon>
        <taxon>Metazoa</taxon>
        <taxon>Ecdysozoa</taxon>
        <taxon>Nematoda</taxon>
        <taxon>Chromadorea</taxon>
        <taxon>Rhabditida</taxon>
        <taxon>Rhabditina</taxon>
        <taxon>Rhabditomorpha</taxon>
        <taxon>Strongyloidea</taxon>
        <taxon>Ancylostomatidae</taxon>
        <taxon>Ancylostomatinae</taxon>
        <taxon>Ancylostoma</taxon>
    </lineage>
</organism>
<dbReference type="AlphaFoldDB" id="A0A016S5K6"/>
<dbReference type="Proteomes" id="UP000024635">
    <property type="component" value="Unassembled WGS sequence"/>
</dbReference>
<reference evidence="2" key="1">
    <citation type="journal article" date="2015" name="Nat. Genet.">
        <title>The genome and transcriptome of the zoonotic hookworm Ancylostoma ceylanicum identify infection-specific gene families.</title>
        <authorList>
            <person name="Schwarz E.M."/>
            <person name="Hu Y."/>
            <person name="Antoshechkin I."/>
            <person name="Miller M.M."/>
            <person name="Sternberg P.W."/>
            <person name="Aroian R.V."/>
        </authorList>
    </citation>
    <scope>NUCLEOTIDE SEQUENCE</scope>
    <source>
        <strain evidence="2">HY135</strain>
    </source>
</reference>